<accession>A0AAN7Z276</accession>
<name>A0AAN7Z276_9PEZI</name>
<evidence type="ECO:0000313" key="1">
    <source>
        <dbReference type="EMBL" id="KAK5634175.1"/>
    </source>
</evidence>
<protein>
    <submittedName>
        <fullName evidence="1">Uncharacterized protein</fullName>
    </submittedName>
</protein>
<organism evidence="1 2">
    <name type="scientific">Xylaria bambusicola</name>
    <dbReference type="NCBI Taxonomy" id="326684"/>
    <lineage>
        <taxon>Eukaryota</taxon>
        <taxon>Fungi</taxon>
        <taxon>Dikarya</taxon>
        <taxon>Ascomycota</taxon>
        <taxon>Pezizomycotina</taxon>
        <taxon>Sordariomycetes</taxon>
        <taxon>Xylariomycetidae</taxon>
        <taxon>Xylariales</taxon>
        <taxon>Xylariaceae</taxon>
        <taxon>Xylaria</taxon>
    </lineage>
</organism>
<dbReference type="AlphaFoldDB" id="A0AAN7Z276"/>
<proteinExistence type="predicted"/>
<sequence length="132" mass="14733">MFRITTVCCTSFCPKYTFSGWTMLKSFMHTVATPRKNVGRVRPSSNSLTGVMTTKLPFESTSWPGNPDGYISEVVGAKTALMRPKLPPSSASSRSNSARDLAVVIPRYRVRCEVFLDPKLRRVNVYADHDVV</sequence>
<dbReference type="Proteomes" id="UP001305414">
    <property type="component" value="Unassembled WGS sequence"/>
</dbReference>
<dbReference type="EMBL" id="JAWHQM010000038">
    <property type="protein sequence ID" value="KAK5634175.1"/>
    <property type="molecule type" value="Genomic_DNA"/>
</dbReference>
<comment type="caution">
    <text evidence="1">The sequence shown here is derived from an EMBL/GenBank/DDBJ whole genome shotgun (WGS) entry which is preliminary data.</text>
</comment>
<keyword evidence="2" id="KW-1185">Reference proteome</keyword>
<evidence type="ECO:0000313" key="2">
    <source>
        <dbReference type="Proteomes" id="UP001305414"/>
    </source>
</evidence>
<gene>
    <name evidence="1" type="ORF">RRF57_009888</name>
</gene>
<reference evidence="1 2" key="1">
    <citation type="submission" date="2023-10" db="EMBL/GenBank/DDBJ databases">
        <title>Draft genome sequence of Xylaria bambusicola isolate GMP-LS, the root and basal stem rot pathogen of sugarcane in Indonesia.</title>
        <authorList>
            <person name="Selvaraj P."/>
            <person name="Muralishankar V."/>
            <person name="Muruganantham S."/>
            <person name="Sp S."/>
            <person name="Haryani S."/>
            <person name="Lau K.J.X."/>
            <person name="Naqvi N.I."/>
        </authorList>
    </citation>
    <scope>NUCLEOTIDE SEQUENCE [LARGE SCALE GENOMIC DNA]</scope>
    <source>
        <strain evidence="1">GMP-LS</strain>
    </source>
</reference>